<accession>A0AAD9N1A3</accession>
<reference evidence="2" key="1">
    <citation type="journal article" date="2023" name="Mol. Biol. Evol.">
        <title>Third-Generation Sequencing Reveals the Adaptive Role of the Epigenome in Three Deep-Sea Polychaetes.</title>
        <authorList>
            <person name="Perez M."/>
            <person name="Aroh O."/>
            <person name="Sun Y."/>
            <person name="Lan Y."/>
            <person name="Juniper S.K."/>
            <person name="Young C.R."/>
            <person name="Angers B."/>
            <person name="Qian P.Y."/>
        </authorList>
    </citation>
    <scope>NUCLEOTIDE SEQUENCE</scope>
    <source>
        <strain evidence="2">P08H-3</strain>
    </source>
</reference>
<proteinExistence type="predicted"/>
<dbReference type="EMBL" id="JAODUP010000309">
    <property type="protein sequence ID" value="KAK2153055.1"/>
    <property type="molecule type" value="Genomic_DNA"/>
</dbReference>
<feature type="transmembrane region" description="Helical" evidence="1">
    <location>
        <begin position="91"/>
        <end position="110"/>
    </location>
</feature>
<dbReference type="AlphaFoldDB" id="A0AAD9N1A3"/>
<comment type="caution">
    <text evidence="2">The sequence shown here is derived from an EMBL/GenBank/DDBJ whole genome shotgun (WGS) entry which is preliminary data.</text>
</comment>
<feature type="transmembrane region" description="Helical" evidence="1">
    <location>
        <begin position="59"/>
        <end position="85"/>
    </location>
</feature>
<evidence type="ECO:0000313" key="3">
    <source>
        <dbReference type="Proteomes" id="UP001208570"/>
    </source>
</evidence>
<evidence type="ECO:0000256" key="1">
    <source>
        <dbReference type="SAM" id="Phobius"/>
    </source>
</evidence>
<keyword evidence="1" id="KW-1133">Transmembrane helix</keyword>
<evidence type="ECO:0000313" key="2">
    <source>
        <dbReference type="EMBL" id="KAK2153055.1"/>
    </source>
</evidence>
<protein>
    <submittedName>
        <fullName evidence="2">Uncharacterized protein</fullName>
    </submittedName>
</protein>
<name>A0AAD9N1A3_9ANNE</name>
<dbReference type="Proteomes" id="UP001208570">
    <property type="component" value="Unassembled WGS sequence"/>
</dbReference>
<keyword evidence="1" id="KW-0812">Transmembrane</keyword>
<keyword evidence="1" id="KW-0472">Membrane</keyword>
<keyword evidence="3" id="KW-1185">Reference proteome</keyword>
<organism evidence="2 3">
    <name type="scientific">Paralvinella palmiformis</name>
    <dbReference type="NCBI Taxonomy" id="53620"/>
    <lineage>
        <taxon>Eukaryota</taxon>
        <taxon>Metazoa</taxon>
        <taxon>Spiralia</taxon>
        <taxon>Lophotrochozoa</taxon>
        <taxon>Annelida</taxon>
        <taxon>Polychaeta</taxon>
        <taxon>Sedentaria</taxon>
        <taxon>Canalipalpata</taxon>
        <taxon>Terebellida</taxon>
        <taxon>Terebelliformia</taxon>
        <taxon>Alvinellidae</taxon>
        <taxon>Paralvinella</taxon>
    </lineage>
</organism>
<sequence>MDSGGGQSHGVIVRTLKSRSGGDYTTYDDSVVVIDCGPFWHRLGISWPDCQTLWFVKDICGVICVLFTWGLIFYADFVVTFVVLIPAPNQIHSIINGVIFHFFVCMALVAHTKCVLTDPVS</sequence>
<gene>
    <name evidence="2" type="ORF">LSH36_309g00014</name>
</gene>